<keyword evidence="3 8" id="KW-0813">Transport</keyword>
<keyword evidence="6 9" id="KW-1133">Transmembrane helix</keyword>
<feature type="transmembrane region" description="Helical" evidence="9">
    <location>
        <begin position="202"/>
        <end position="221"/>
    </location>
</feature>
<feature type="transmembrane region" description="Helical" evidence="9">
    <location>
        <begin position="410"/>
        <end position="433"/>
    </location>
</feature>
<dbReference type="InterPro" id="IPR047984">
    <property type="entry name" value="XylE-like"/>
</dbReference>
<proteinExistence type="inferred from homology"/>
<evidence type="ECO:0000256" key="9">
    <source>
        <dbReference type="SAM" id="Phobius"/>
    </source>
</evidence>
<accession>A0ABR6VV82</accession>
<evidence type="ECO:0000259" key="10">
    <source>
        <dbReference type="PROSITE" id="PS50850"/>
    </source>
</evidence>
<feature type="transmembrane region" description="Helical" evidence="9">
    <location>
        <begin position="345"/>
        <end position="367"/>
    </location>
</feature>
<dbReference type="Proteomes" id="UP000659698">
    <property type="component" value="Unassembled WGS sequence"/>
</dbReference>
<dbReference type="Pfam" id="PF00083">
    <property type="entry name" value="Sugar_tr"/>
    <property type="match status" value="1"/>
</dbReference>
<evidence type="ECO:0000256" key="4">
    <source>
        <dbReference type="ARBA" id="ARBA00022475"/>
    </source>
</evidence>
<dbReference type="InterPro" id="IPR005828">
    <property type="entry name" value="MFS_sugar_transport-like"/>
</dbReference>
<comment type="similarity">
    <text evidence="2 8">Belongs to the major facilitator superfamily. Sugar transporter (TC 2.A.1.1) family.</text>
</comment>
<protein>
    <submittedName>
        <fullName evidence="11">Sugar porter family MFS transporter</fullName>
    </submittedName>
</protein>
<evidence type="ECO:0000256" key="5">
    <source>
        <dbReference type="ARBA" id="ARBA00022692"/>
    </source>
</evidence>
<dbReference type="InterPro" id="IPR050814">
    <property type="entry name" value="Myo-inositol_Transporter"/>
</dbReference>
<evidence type="ECO:0000313" key="12">
    <source>
        <dbReference type="Proteomes" id="UP000659698"/>
    </source>
</evidence>
<dbReference type="PROSITE" id="PS00216">
    <property type="entry name" value="SUGAR_TRANSPORT_1"/>
    <property type="match status" value="2"/>
</dbReference>
<dbReference type="CDD" id="cd17359">
    <property type="entry name" value="MFS_XylE_like"/>
    <property type="match status" value="1"/>
</dbReference>
<evidence type="ECO:0000256" key="7">
    <source>
        <dbReference type="ARBA" id="ARBA00023136"/>
    </source>
</evidence>
<dbReference type="InterPro" id="IPR003663">
    <property type="entry name" value="Sugar/inositol_transpt"/>
</dbReference>
<feature type="transmembrane region" description="Helical" evidence="9">
    <location>
        <begin position="106"/>
        <end position="123"/>
    </location>
</feature>
<evidence type="ECO:0000256" key="3">
    <source>
        <dbReference type="ARBA" id="ARBA00022448"/>
    </source>
</evidence>
<dbReference type="Gene3D" id="1.20.1250.20">
    <property type="entry name" value="MFS general substrate transporter like domains"/>
    <property type="match status" value="2"/>
</dbReference>
<reference evidence="11 12" key="1">
    <citation type="journal article" date="2019" name="Int. J. Syst. Evol. Microbiol.">
        <title>Rufibacter sediminis sp. nov., isolated from freshwater lake sediment.</title>
        <authorList>
            <person name="Qu J.H."/>
            <person name="Zhang L.J."/>
            <person name="Fu Y.H."/>
            <person name="Li H.F."/>
        </authorList>
    </citation>
    <scope>NUCLEOTIDE SEQUENCE [LARGE SCALE GENOMIC DNA]</scope>
    <source>
        <strain evidence="11 12">H-1</strain>
    </source>
</reference>
<dbReference type="PROSITE" id="PS00217">
    <property type="entry name" value="SUGAR_TRANSPORT_2"/>
    <property type="match status" value="1"/>
</dbReference>
<feature type="transmembrane region" description="Helical" evidence="9">
    <location>
        <begin position="439"/>
        <end position="460"/>
    </location>
</feature>
<dbReference type="PANTHER" id="PTHR48020:SF12">
    <property type="entry name" value="PROTON MYO-INOSITOL COTRANSPORTER"/>
    <property type="match status" value="1"/>
</dbReference>
<feature type="transmembrane region" description="Helical" evidence="9">
    <location>
        <begin position="316"/>
        <end position="338"/>
    </location>
</feature>
<evidence type="ECO:0000256" key="8">
    <source>
        <dbReference type="RuleBase" id="RU003346"/>
    </source>
</evidence>
<dbReference type="InterPro" id="IPR036259">
    <property type="entry name" value="MFS_trans_sf"/>
</dbReference>
<feature type="transmembrane region" description="Helical" evidence="9">
    <location>
        <begin position="75"/>
        <end position="94"/>
    </location>
</feature>
<keyword evidence="4" id="KW-1003">Cell membrane</keyword>
<dbReference type="InterPro" id="IPR005829">
    <property type="entry name" value="Sugar_transporter_CS"/>
</dbReference>
<keyword evidence="12" id="KW-1185">Reference proteome</keyword>
<comment type="caution">
    <text evidence="11">The sequence shown here is derived from an EMBL/GenBank/DDBJ whole genome shotgun (WGS) entry which is preliminary data.</text>
</comment>
<feature type="transmembrane region" description="Helical" evidence="9">
    <location>
        <begin position="373"/>
        <end position="398"/>
    </location>
</feature>
<dbReference type="PANTHER" id="PTHR48020">
    <property type="entry name" value="PROTON MYO-INOSITOL COTRANSPORTER"/>
    <property type="match status" value="1"/>
</dbReference>
<organism evidence="11 12">
    <name type="scientific">Rufibacter sediminis</name>
    <dbReference type="NCBI Taxonomy" id="2762756"/>
    <lineage>
        <taxon>Bacteria</taxon>
        <taxon>Pseudomonadati</taxon>
        <taxon>Bacteroidota</taxon>
        <taxon>Cytophagia</taxon>
        <taxon>Cytophagales</taxon>
        <taxon>Hymenobacteraceae</taxon>
        <taxon>Rufibacter</taxon>
    </lineage>
</organism>
<keyword evidence="5 9" id="KW-0812">Transmembrane</keyword>
<dbReference type="PRINTS" id="PR00171">
    <property type="entry name" value="SUGRTRNSPORT"/>
</dbReference>
<dbReference type="NCBIfam" id="TIGR00879">
    <property type="entry name" value="SP"/>
    <property type="match status" value="1"/>
</dbReference>
<dbReference type="PROSITE" id="PS50850">
    <property type="entry name" value="MFS"/>
    <property type="match status" value="1"/>
</dbReference>
<gene>
    <name evidence="11" type="ORF">H7U12_15320</name>
</gene>
<dbReference type="EMBL" id="JACOAF010000035">
    <property type="protein sequence ID" value="MBC3541063.1"/>
    <property type="molecule type" value="Genomic_DNA"/>
</dbReference>
<feature type="transmembrane region" description="Helical" evidence="9">
    <location>
        <begin position="279"/>
        <end position="301"/>
    </location>
</feature>
<feature type="transmembrane region" description="Helical" evidence="9">
    <location>
        <begin position="129"/>
        <end position="152"/>
    </location>
</feature>
<comment type="subcellular location">
    <subcellularLocation>
        <location evidence="1">Cell membrane</location>
        <topology evidence="1">Multi-pass membrane protein</topology>
    </subcellularLocation>
</comment>
<evidence type="ECO:0000256" key="1">
    <source>
        <dbReference type="ARBA" id="ARBA00004651"/>
    </source>
</evidence>
<dbReference type="SUPFAM" id="SSF103473">
    <property type="entry name" value="MFS general substrate transporter"/>
    <property type="match status" value="1"/>
</dbReference>
<evidence type="ECO:0000256" key="2">
    <source>
        <dbReference type="ARBA" id="ARBA00010992"/>
    </source>
</evidence>
<name>A0ABR6VV82_9BACT</name>
<feature type="domain" description="Major facilitator superfamily (MFS) profile" evidence="10">
    <location>
        <begin position="40"/>
        <end position="464"/>
    </location>
</feature>
<dbReference type="InterPro" id="IPR020846">
    <property type="entry name" value="MFS_dom"/>
</dbReference>
<sequence length="491" mass="53609">MCYPQSLRTHSAQLHRKIYHHPKLMLDMEKTANNWFVYRITMVAAVGGLLFGYDTAVIAGAIGFLQANYQLSSAMMGWIASCAIIGCMVGAMFAGGLSDKVGRKKVLMLSAILFAVSSIGTAMPPNLTWFVVFRLIGGLGIGIASILGPMYITEIAPAAIRGRLVSINQLGIVSGILLIYFVNAGIAGLYDEAWNITTGWRWMFGSGIIPSVVFMLLLFFVPESPRWLAKKGQVEEPLAILTRINGRGQAQLELDQIRATLSEETGTLGELFKPGLRKALFIGVVLAILSQITGINAIMYYAPEIFKSTGDGSDSALLQTILVGTVNLLFTIVAIKYVDNWGRKGLLLVGSAGMSVCLLIIGGAFYLELVKGYIVLVFILAYIAFFAVSLGPLAFVIVAEIFPNRTRGRAMSICLSALWVAVFMVSQFFPILLESIGSAYTFWIFMIMSVVTFVFVWRLVPETKGRSLEEIEQSWTTGHAASQHPRPLVAK</sequence>
<evidence type="ECO:0000256" key="6">
    <source>
        <dbReference type="ARBA" id="ARBA00022989"/>
    </source>
</evidence>
<feature type="transmembrane region" description="Helical" evidence="9">
    <location>
        <begin position="36"/>
        <end position="63"/>
    </location>
</feature>
<feature type="transmembrane region" description="Helical" evidence="9">
    <location>
        <begin position="164"/>
        <end position="190"/>
    </location>
</feature>
<keyword evidence="7 9" id="KW-0472">Membrane</keyword>
<evidence type="ECO:0000313" key="11">
    <source>
        <dbReference type="EMBL" id="MBC3541063.1"/>
    </source>
</evidence>